<sequence length="191" mass="20371">MASPSISSSSPVPALAPASGAARDPSVSPDRVVVPPEATRPGEEDVRLRPGRDQAGSRDDTAPRDGFRLSDDAIERLGREDPALEARIRAEAEAALARARAMAANADTPLDQAAFRAEVIDYLKAIYLSDPAFARALERGTIVVRPAAGDEDPQMQPELTHAVYRSGALRSGAPLPGEGVDRNDFVAWWPH</sequence>
<dbReference type="RefSeq" id="WP_105291520.1">
    <property type="nucleotide sequence ID" value="NZ_CAWMZI010000001.1"/>
</dbReference>
<evidence type="ECO:0000313" key="2">
    <source>
        <dbReference type="EMBL" id="ARC37034.2"/>
    </source>
</evidence>
<organism evidence="2 4">
    <name type="scientific">Paracoccus yeei</name>
    <dbReference type="NCBI Taxonomy" id="147645"/>
    <lineage>
        <taxon>Bacteria</taxon>
        <taxon>Pseudomonadati</taxon>
        <taxon>Pseudomonadota</taxon>
        <taxon>Alphaproteobacteria</taxon>
        <taxon>Rhodobacterales</taxon>
        <taxon>Paracoccaceae</taxon>
        <taxon>Paracoccus</taxon>
    </lineage>
</organism>
<feature type="compositionally biased region" description="Basic and acidic residues" evidence="1">
    <location>
        <begin position="40"/>
        <end position="72"/>
    </location>
</feature>
<dbReference type="STRING" id="147645.A6J80_12190"/>
<name>A0A1V0GT45_9RHOB</name>
<reference evidence="3 5" key="3">
    <citation type="submission" date="2019-09" db="EMBL/GenBank/DDBJ databases">
        <title>FDA dAtabase for Regulatory Grade micrObial Sequences (FDA-ARGOS): Supporting development and validation of Infectious Disease Dx tests.</title>
        <authorList>
            <person name="Sciortino C."/>
            <person name="Tallon L."/>
            <person name="Sadzewicz L."/>
            <person name="Vavikolanu K."/>
            <person name="Mehta A."/>
            <person name="Aluvathingal J."/>
            <person name="Nadendla S."/>
            <person name="Nandy P."/>
            <person name="Geyer C."/>
            <person name="Yan Y."/>
            <person name="Sichtig H."/>
        </authorList>
    </citation>
    <scope>NUCLEOTIDE SEQUENCE [LARGE SCALE GENOMIC DNA]</scope>
    <source>
        <strain evidence="3 5">FDAARGOS_643</strain>
    </source>
</reference>
<dbReference type="EMBL" id="CP020442">
    <property type="protein sequence ID" value="ARC37034.2"/>
    <property type="molecule type" value="Genomic_DNA"/>
</dbReference>
<evidence type="ECO:0000313" key="3">
    <source>
        <dbReference type="EMBL" id="QEU07701.1"/>
    </source>
</evidence>
<evidence type="ECO:0000256" key="1">
    <source>
        <dbReference type="SAM" id="MobiDB-lite"/>
    </source>
</evidence>
<dbReference type="Proteomes" id="UP000324507">
    <property type="component" value="Chromosome"/>
</dbReference>
<evidence type="ECO:0000313" key="4">
    <source>
        <dbReference type="Proteomes" id="UP000191257"/>
    </source>
</evidence>
<dbReference type="KEGG" id="pye:A6J80_12190"/>
<dbReference type="EMBL" id="CP044081">
    <property type="protein sequence ID" value="QEU07701.1"/>
    <property type="molecule type" value="Genomic_DNA"/>
</dbReference>
<feature type="region of interest" description="Disordered" evidence="1">
    <location>
        <begin position="1"/>
        <end position="72"/>
    </location>
</feature>
<feature type="compositionally biased region" description="Low complexity" evidence="1">
    <location>
        <begin position="1"/>
        <end position="36"/>
    </location>
</feature>
<proteinExistence type="predicted"/>
<dbReference type="AlphaFoldDB" id="A0A1V0GT45"/>
<protein>
    <submittedName>
        <fullName evidence="2">Uncharacterized protein</fullName>
    </submittedName>
</protein>
<gene>
    <name evidence="2" type="ORF">A6J80_12190</name>
    <name evidence="3" type="ORF">FOB51_06615</name>
</gene>
<accession>A0A1V0GT45</accession>
<reference evidence="4" key="1">
    <citation type="submission" date="2017-03" db="EMBL/GenBank/DDBJ databases">
        <title>FDA dAtabase for Regulatory Grade micrObial Sequences (FDA-ARGOS): Supporting development and validation of Infectious Disease Dx tests.</title>
        <authorList>
            <person name="Minogue T."/>
            <person name="Wolcott M."/>
            <person name="Wasieloski L."/>
            <person name="Aguilar W."/>
            <person name="Moore D."/>
            <person name="Tallon L."/>
            <person name="Sadzewicz L."/>
            <person name="Sengamalay N."/>
            <person name="Ott S."/>
            <person name="Godinez A."/>
            <person name="Nagaraj S."/>
            <person name="Nadendla S."/>
            <person name="Geyer C."/>
            <person name="Sichtig H."/>
        </authorList>
    </citation>
    <scope>NUCLEOTIDE SEQUENCE [LARGE SCALE GENOMIC DNA]</scope>
    <source>
        <strain evidence="4">FDAARGOS_252</strain>
    </source>
</reference>
<keyword evidence="4" id="KW-1185">Reference proteome</keyword>
<dbReference type="eggNOG" id="ENOG5032E06">
    <property type="taxonomic scope" value="Bacteria"/>
</dbReference>
<evidence type="ECO:0000313" key="5">
    <source>
        <dbReference type="Proteomes" id="UP000324507"/>
    </source>
</evidence>
<dbReference type="Proteomes" id="UP000191257">
    <property type="component" value="Chromosome"/>
</dbReference>
<reference evidence="2" key="2">
    <citation type="submission" date="2017-12" db="EMBL/GenBank/DDBJ databases">
        <title>FDA dAtabase for Regulatory Grade micrObial Sequences (FDA-ARGOS): Supporting development and validation of Infectious Disease Dx tests.</title>
        <authorList>
            <person name="Campos J."/>
            <person name="Goldberg B."/>
            <person name="Tallon L."/>
            <person name="Sadzewicz L."/>
            <person name="Sengamalay N."/>
            <person name="Ott S."/>
            <person name="Godinez A."/>
            <person name="Nagaraj S."/>
            <person name="Vyas G."/>
            <person name="Aluvathingal J."/>
            <person name="Nadendla S."/>
            <person name="Geyer C."/>
            <person name="Nandy P."/>
            <person name="Hobson J."/>
            <person name="Sichtig H."/>
        </authorList>
    </citation>
    <scope>NUCLEOTIDE SEQUENCE</scope>
    <source>
        <strain evidence="2">FDAARGOS_252</strain>
    </source>
</reference>